<evidence type="ECO:0000313" key="2">
    <source>
        <dbReference type="EMBL" id="KOO53292.1"/>
    </source>
</evidence>
<keyword evidence="2" id="KW-0648">Protein biosynthesis</keyword>
<evidence type="ECO:0000259" key="1">
    <source>
        <dbReference type="PROSITE" id="PS51363"/>
    </source>
</evidence>
<gene>
    <name evidence="2" type="ORF">Ctob_015569</name>
</gene>
<dbReference type="EMBL" id="JWZX01000293">
    <property type="protein sequence ID" value="KOO53292.1"/>
    <property type="molecule type" value="Genomic_DNA"/>
</dbReference>
<dbReference type="InterPro" id="IPR003307">
    <property type="entry name" value="W2_domain"/>
</dbReference>
<organism evidence="2 3">
    <name type="scientific">Chrysochromulina tobinii</name>
    <dbReference type="NCBI Taxonomy" id="1460289"/>
    <lineage>
        <taxon>Eukaryota</taxon>
        <taxon>Haptista</taxon>
        <taxon>Haptophyta</taxon>
        <taxon>Prymnesiophyceae</taxon>
        <taxon>Prymnesiales</taxon>
        <taxon>Chrysochromulinaceae</taxon>
        <taxon>Chrysochromulina</taxon>
    </lineage>
</organism>
<evidence type="ECO:0000313" key="3">
    <source>
        <dbReference type="Proteomes" id="UP000037460"/>
    </source>
</evidence>
<name>A0A0M0LQW3_9EUKA</name>
<dbReference type="SUPFAM" id="SSF48371">
    <property type="entry name" value="ARM repeat"/>
    <property type="match status" value="1"/>
</dbReference>
<protein>
    <submittedName>
        <fullName evidence="2">Eukaryotic translation initiation factor 4 gamma 2</fullName>
    </submittedName>
</protein>
<reference evidence="3" key="1">
    <citation type="journal article" date="2015" name="PLoS Genet.">
        <title>Genome Sequence and Transcriptome Analyses of Chrysochromulina tobin: Metabolic Tools for Enhanced Algal Fitness in the Prominent Order Prymnesiales (Haptophyceae).</title>
        <authorList>
            <person name="Hovde B.T."/>
            <person name="Deodato C.R."/>
            <person name="Hunsperger H.M."/>
            <person name="Ryken S.A."/>
            <person name="Yost W."/>
            <person name="Jha R.K."/>
            <person name="Patterson J."/>
            <person name="Monnat R.J. Jr."/>
            <person name="Barlow S.B."/>
            <person name="Starkenburg S.R."/>
            <person name="Cattolico R.A."/>
        </authorList>
    </citation>
    <scope>NUCLEOTIDE SEQUENCE</scope>
    <source>
        <strain evidence="3">CCMP291</strain>
    </source>
</reference>
<dbReference type="Pfam" id="PF02020">
    <property type="entry name" value="W2"/>
    <property type="match status" value="1"/>
</dbReference>
<dbReference type="PROSITE" id="PS51363">
    <property type="entry name" value="W2"/>
    <property type="match status" value="1"/>
</dbReference>
<dbReference type="OrthoDB" id="514777at2759"/>
<dbReference type="GO" id="GO:0003743">
    <property type="term" value="F:translation initiation factor activity"/>
    <property type="evidence" value="ECO:0007669"/>
    <property type="project" value="UniProtKB-KW"/>
</dbReference>
<dbReference type="InterPro" id="IPR016024">
    <property type="entry name" value="ARM-type_fold"/>
</dbReference>
<feature type="domain" description="W2" evidence="1">
    <location>
        <begin position="1"/>
        <end position="81"/>
    </location>
</feature>
<comment type="caution">
    <text evidence="2">The sequence shown here is derived from an EMBL/GenBank/DDBJ whole genome shotgun (WGS) entry which is preliminary data.</text>
</comment>
<accession>A0A0M0LQW3</accession>
<keyword evidence="2" id="KW-0396">Initiation factor</keyword>
<dbReference type="AlphaFoldDB" id="A0A0M0LQW3"/>
<proteinExistence type="predicted"/>
<keyword evidence="3" id="KW-1185">Reference proteome</keyword>
<sequence>MNMPRGMAPTGQPTMPMYPTMYQPMAPDLMKKVFYNLYETDIIFEDAYVVWREDVVDETPGKNTALFQVNEFLQWLSIANE</sequence>
<dbReference type="Proteomes" id="UP000037460">
    <property type="component" value="Unassembled WGS sequence"/>
</dbReference>
<dbReference type="Gene3D" id="1.25.40.180">
    <property type="match status" value="1"/>
</dbReference>